<proteinExistence type="predicted"/>
<keyword evidence="3" id="KW-1185">Reference proteome</keyword>
<organism evidence="2 3">
    <name type="scientific">Psychrobacter arcticus (strain DSM 17307 / VKM B-2377 / 273-4)</name>
    <dbReference type="NCBI Taxonomy" id="259536"/>
    <lineage>
        <taxon>Bacteria</taxon>
        <taxon>Pseudomonadati</taxon>
        <taxon>Pseudomonadota</taxon>
        <taxon>Gammaproteobacteria</taxon>
        <taxon>Moraxellales</taxon>
        <taxon>Moraxellaceae</taxon>
        <taxon>Psychrobacter</taxon>
    </lineage>
</organism>
<dbReference type="AlphaFoldDB" id="Q4FT06"/>
<dbReference type="STRING" id="259536.Psyc_0999"/>
<accession>Q4FT06</accession>
<evidence type="ECO:0000259" key="1">
    <source>
        <dbReference type="Pfam" id="PF18894"/>
    </source>
</evidence>
<reference evidence="2 3" key="1">
    <citation type="journal article" date="2010" name="Appl. Environ. Microbiol.">
        <title>The genome sequence of Psychrobacter arcticus 273-4, a psychroactive Siberian permafrost bacterium, reveals mechanisms for adaptation to low-temperature growth.</title>
        <authorList>
            <person name="Ayala-del-Rio H.L."/>
            <person name="Chain P.S."/>
            <person name="Grzymski J.J."/>
            <person name="Ponder M.A."/>
            <person name="Ivanova N."/>
            <person name="Bergholz P.W."/>
            <person name="Di Bartolo G."/>
            <person name="Hauser L."/>
            <person name="Land M."/>
            <person name="Bakermans C."/>
            <person name="Rodrigues D."/>
            <person name="Klappenbach J."/>
            <person name="Zarka D."/>
            <person name="Larimer F."/>
            <person name="Richardson P."/>
            <person name="Murray A."/>
            <person name="Thomashow M."/>
            <person name="Tiedje J.M."/>
        </authorList>
    </citation>
    <scope>NUCLEOTIDE SEQUENCE [LARGE SCALE GENOMIC DNA]</scope>
    <source>
        <strain evidence="3">DSM 17307 / VKM B-2377 / 273-4</strain>
    </source>
</reference>
<sequence>MYEANVTILRPIPSDDMPSFLAAPEIYEWLKDTILNSDHEWFNRDHQHLLDYEFHEISFLWAQGEYIKQGKQILGQCEKVMMMAGGWKKARQEMWFEDTLGAVPDYLITLDANYCRDCTDAEFAALVEHELYHIVHKADMFGDPAFRADGKPALDMTSHDVEEFFGVVRRYGGDEAVIKMAELQDCEPTIRY</sequence>
<dbReference type="InterPro" id="IPR043998">
    <property type="entry name" value="Put_Metallopep"/>
</dbReference>
<evidence type="ECO:0000313" key="3">
    <source>
        <dbReference type="Proteomes" id="UP000000546"/>
    </source>
</evidence>
<evidence type="ECO:0000313" key="2">
    <source>
        <dbReference type="EMBL" id="AAZ18852.1"/>
    </source>
</evidence>
<feature type="domain" description="Putative phage metallopeptidase" evidence="1">
    <location>
        <begin position="22"/>
        <end position="181"/>
    </location>
</feature>
<dbReference type="EMBL" id="CP000082">
    <property type="protein sequence ID" value="AAZ18852.1"/>
    <property type="molecule type" value="Genomic_DNA"/>
</dbReference>
<gene>
    <name evidence="2" type="ordered locus">Psyc_0999</name>
</gene>
<name>Q4FT06_PSYA2</name>
<dbReference type="Pfam" id="PF18894">
    <property type="entry name" value="PhageMetallopep"/>
    <property type="match status" value="1"/>
</dbReference>
<dbReference type="Proteomes" id="UP000000546">
    <property type="component" value="Chromosome"/>
</dbReference>
<dbReference type="eggNOG" id="ENOG502ZC2W">
    <property type="taxonomic scope" value="Bacteria"/>
</dbReference>
<protein>
    <submittedName>
        <fullName evidence="2">Possible transposase</fullName>
    </submittedName>
</protein>
<dbReference type="OrthoDB" id="6933687at2"/>
<dbReference type="KEGG" id="par:Psyc_0999"/>
<dbReference type="HOGENOM" id="CLU_089913_0_0_6"/>